<dbReference type="Proteomes" id="UP001162131">
    <property type="component" value="Unassembled WGS sequence"/>
</dbReference>
<name>A0AAU9IT02_9CILI</name>
<organism evidence="2 3">
    <name type="scientific">Blepharisma stoltei</name>
    <dbReference type="NCBI Taxonomy" id="1481888"/>
    <lineage>
        <taxon>Eukaryota</taxon>
        <taxon>Sar</taxon>
        <taxon>Alveolata</taxon>
        <taxon>Ciliophora</taxon>
        <taxon>Postciliodesmatophora</taxon>
        <taxon>Heterotrichea</taxon>
        <taxon>Heterotrichida</taxon>
        <taxon>Blepharismidae</taxon>
        <taxon>Blepharisma</taxon>
    </lineage>
</organism>
<feature type="compositionally biased region" description="Basic and acidic residues" evidence="1">
    <location>
        <begin position="231"/>
        <end position="245"/>
    </location>
</feature>
<gene>
    <name evidence="2" type="ORF">BSTOLATCC_MIC13073</name>
</gene>
<protein>
    <submittedName>
        <fullName evidence="2">Uncharacterized protein</fullName>
    </submittedName>
</protein>
<accession>A0AAU9IT02</accession>
<feature type="region of interest" description="Disordered" evidence="1">
    <location>
        <begin position="231"/>
        <end position="252"/>
    </location>
</feature>
<evidence type="ECO:0000256" key="1">
    <source>
        <dbReference type="SAM" id="MobiDB-lite"/>
    </source>
</evidence>
<dbReference type="EMBL" id="CAJZBQ010000013">
    <property type="protein sequence ID" value="CAG9315299.1"/>
    <property type="molecule type" value="Genomic_DNA"/>
</dbReference>
<reference evidence="2" key="1">
    <citation type="submission" date="2021-09" db="EMBL/GenBank/DDBJ databases">
        <authorList>
            <consortium name="AG Swart"/>
            <person name="Singh M."/>
            <person name="Singh A."/>
            <person name="Seah K."/>
            <person name="Emmerich C."/>
        </authorList>
    </citation>
    <scope>NUCLEOTIDE SEQUENCE</scope>
    <source>
        <strain evidence="2">ATCC30299</strain>
    </source>
</reference>
<proteinExistence type="predicted"/>
<evidence type="ECO:0000313" key="2">
    <source>
        <dbReference type="EMBL" id="CAG9315299.1"/>
    </source>
</evidence>
<evidence type="ECO:0000313" key="3">
    <source>
        <dbReference type="Proteomes" id="UP001162131"/>
    </source>
</evidence>
<keyword evidence="3" id="KW-1185">Reference proteome</keyword>
<sequence length="274" mass="32022">MLSKNELDSIQNLKEISENHEYFGFIRKEEEILCNVSESMKTFRREKRLVTNIEDIKRKQNERSKIRIRTNVETSTNICKVNHKSEEQTSKHYIYRPVDNIPILPPMESCKRMKIHGIPLSDIKCKCVQVSRGKEEKSTSIHLWERCKSPTCIRLKRNSESKHSQFLPRLPMNLSIFSNLMLNSKFKKSINTLEDSLTNVISPVRSMSPEVKRESTASVHKYKKMRTRFFDESSKGRRKEIKDALSKSSENKSFADYVKSKICINDQANKSSLK</sequence>
<comment type="caution">
    <text evidence="2">The sequence shown here is derived from an EMBL/GenBank/DDBJ whole genome shotgun (WGS) entry which is preliminary data.</text>
</comment>
<dbReference type="AlphaFoldDB" id="A0AAU9IT02"/>